<dbReference type="PANTHER" id="PTHR30417:SF1">
    <property type="entry name" value="N-ACETYLMURAMOYL-L-ALANINE AMIDASE AMID"/>
    <property type="match status" value="1"/>
</dbReference>
<dbReference type="InterPro" id="IPR036366">
    <property type="entry name" value="PGBDSf"/>
</dbReference>
<dbReference type="InterPro" id="IPR051206">
    <property type="entry name" value="NAMLAA_amidase_2"/>
</dbReference>
<evidence type="ECO:0000256" key="3">
    <source>
        <dbReference type="ARBA" id="ARBA00011901"/>
    </source>
</evidence>
<sequence>MAYSLIWLSDVLKDAGLKVAECQGWKTSGVGEMVRVEGVMCHHTATTNKNGNMPSLNTIINGRPDLRGPLSQLGLGRDGTFYIIAAGRCNHAGRGEWNGVSGGNSHFIGIEAENMGTGQEPWPEVQMDAYRRGVAAILKKIGKGVEACAGHKEYAQPAGRKPDPNFDMDAFRAEVGRIMRGENNAVLIPAEECVAVNPRATLRRGIANDAALVKIVQSKVGAVADGFFGPKTEAKVREFQRLHGAVPDGIVGPKTWKLIDSN</sequence>
<dbReference type="RefSeq" id="WP_408083039.1">
    <property type="nucleotide sequence ID" value="NZ_JBELPZ010000001.1"/>
</dbReference>
<dbReference type="SMART" id="SM00644">
    <property type="entry name" value="Ami_2"/>
    <property type="match status" value="1"/>
</dbReference>
<organism evidence="7 8">
    <name type="scientific">Flavobacterium rhizosphaerae</name>
    <dbReference type="NCBI Taxonomy" id="3163298"/>
    <lineage>
        <taxon>Bacteria</taxon>
        <taxon>Pseudomonadati</taxon>
        <taxon>Bacteroidota</taxon>
        <taxon>Flavobacteriia</taxon>
        <taxon>Flavobacteriales</taxon>
        <taxon>Flavobacteriaceae</taxon>
        <taxon>Flavobacterium</taxon>
    </lineage>
</organism>
<comment type="catalytic activity">
    <reaction evidence="1">
        <text>Hydrolyzes the link between N-acetylmuramoyl residues and L-amino acid residues in certain cell-wall glycopeptides.</text>
        <dbReference type="EC" id="3.5.1.28"/>
    </reaction>
</comment>
<accession>A0ABW8YRI9</accession>
<evidence type="ECO:0000256" key="1">
    <source>
        <dbReference type="ARBA" id="ARBA00001561"/>
    </source>
</evidence>
<reference evidence="7 8" key="1">
    <citation type="submission" date="2024-06" db="EMBL/GenBank/DDBJ databases">
        <authorList>
            <person name="Kaempfer P."/>
            <person name="Viver T."/>
        </authorList>
    </citation>
    <scope>NUCLEOTIDE SEQUENCE [LARGE SCALE GENOMIC DNA]</scope>
    <source>
        <strain evidence="7 8">ST-119</strain>
    </source>
</reference>
<dbReference type="EMBL" id="JBELPZ010000001">
    <property type="protein sequence ID" value="MFL9842814.1"/>
    <property type="molecule type" value="Genomic_DNA"/>
</dbReference>
<comment type="caution">
    <text evidence="7">The sequence shown here is derived from an EMBL/GenBank/DDBJ whole genome shotgun (WGS) entry which is preliminary data.</text>
</comment>
<keyword evidence="4" id="KW-0378">Hydrolase</keyword>
<evidence type="ECO:0000256" key="2">
    <source>
        <dbReference type="ARBA" id="ARBA00007553"/>
    </source>
</evidence>
<dbReference type="PANTHER" id="PTHR30417">
    <property type="entry name" value="N-ACETYLMURAMOYL-L-ALANINE AMIDASE AMID"/>
    <property type="match status" value="1"/>
</dbReference>
<evidence type="ECO:0000256" key="5">
    <source>
        <dbReference type="ARBA" id="ARBA00023316"/>
    </source>
</evidence>
<protein>
    <recommendedName>
        <fullName evidence="3">N-acetylmuramoyl-L-alanine amidase</fullName>
        <ecNumber evidence="3">3.5.1.28</ecNumber>
    </recommendedName>
</protein>
<dbReference type="SUPFAM" id="SSF55846">
    <property type="entry name" value="N-acetylmuramoyl-L-alanine amidase-like"/>
    <property type="match status" value="1"/>
</dbReference>
<dbReference type="SUPFAM" id="SSF47090">
    <property type="entry name" value="PGBD-like"/>
    <property type="match status" value="1"/>
</dbReference>
<dbReference type="InterPro" id="IPR036505">
    <property type="entry name" value="Amidase/PGRP_sf"/>
</dbReference>
<proteinExistence type="inferred from homology"/>
<dbReference type="InterPro" id="IPR002477">
    <property type="entry name" value="Peptidoglycan-bd-like"/>
</dbReference>
<evidence type="ECO:0000259" key="6">
    <source>
        <dbReference type="SMART" id="SM00644"/>
    </source>
</evidence>
<dbReference type="Proteomes" id="UP001629156">
    <property type="component" value="Unassembled WGS sequence"/>
</dbReference>
<dbReference type="EC" id="3.5.1.28" evidence="3"/>
<dbReference type="Pfam" id="PF01510">
    <property type="entry name" value="Amidase_2"/>
    <property type="match status" value="1"/>
</dbReference>
<dbReference type="Gene3D" id="1.10.101.10">
    <property type="entry name" value="PGBD-like superfamily/PGBD"/>
    <property type="match status" value="1"/>
</dbReference>
<keyword evidence="5" id="KW-0961">Cell wall biogenesis/degradation</keyword>
<dbReference type="Gene3D" id="3.40.80.10">
    <property type="entry name" value="Peptidoglycan recognition protein-like"/>
    <property type="match status" value="1"/>
</dbReference>
<evidence type="ECO:0000313" key="7">
    <source>
        <dbReference type="EMBL" id="MFL9842814.1"/>
    </source>
</evidence>
<gene>
    <name evidence="7" type="ORF">ABS766_00130</name>
</gene>
<dbReference type="InterPro" id="IPR002502">
    <property type="entry name" value="Amidase_domain"/>
</dbReference>
<feature type="domain" description="N-acetylmuramoyl-L-alanine amidase" evidence="6">
    <location>
        <begin position="24"/>
        <end position="165"/>
    </location>
</feature>
<keyword evidence="8" id="KW-1185">Reference proteome</keyword>
<comment type="similarity">
    <text evidence="2">Belongs to the N-acetylmuramoyl-L-alanine amidase 2 family.</text>
</comment>
<dbReference type="Pfam" id="PF01471">
    <property type="entry name" value="PG_binding_1"/>
    <property type="match status" value="1"/>
</dbReference>
<evidence type="ECO:0000256" key="4">
    <source>
        <dbReference type="ARBA" id="ARBA00022801"/>
    </source>
</evidence>
<dbReference type="InterPro" id="IPR036365">
    <property type="entry name" value="PGBD-like_sf"/>
</dbReference>
<name>A0ABW8YRI9_9FLAO</name>
<evidence type="ECO:0000313" key="8">
    <source>
        <dbReference type="Proteomes" id="UP001629156"/>
    </source>
</evidence>